<dbReference type="RefSeq" id="WP_126464322.1">
    <property type="nucleotide sequence ID" value="NZ_FUWL01000009.1"/>
</dbReference>
<keyword evidence="1" id="KW-0732">Signal</keyword>
<protein>
    <recommendedName>
        <fullName evidence="4">VCBS repeat-containing protein</fullName>
    </recommendedName>
</protein>
<evidence type="ECO:0000256" key="1">
    <source>
        <dbReference type="SAM" id="SignalP"/>
    </source>
</evidence>
<evidence type="ECO:0000313" key="3">
    <source>
        <dbReference type="Proteomes" id="UP000189956"/>
    </source>
</evidence>
<accession>A0A1T4LXN8</accession>
<dbReference type="EMBL" id="FUWL01000009">
    <property type="protein sequence ID" value="SJZ59268.1"/>
    <property type="molecule type" value="Genomic_DNA"/>
</dbReference>
<dbReference type="Proteomes" id="UP000189956">
    <property type="component" value="Unassembled WGS sequence"/>
</dbReference>
<name>A0A1T4LXN8_PORCN</name>
<organism evidence="2 3">
    <name type="scientific">Porphyromonas cangingivalis</name>
    <dbReference type="NCBI Taxonomy" id="36874"/>
    <lineage>
        <taxon>Bacteria</taxon>
        <taxon>Pseudomonadati</taxon>
        <taxon>Bacteroidota</taxon>
        <taxon>Bacteroidia</taxon>
        <taxon>Bacteroidales</taxon>
        <taxon>Porphyromonadaceae</taxon>
        <taxon>Porphyromonas</taxon>
    </lineage>
</organism>
<evidence type="ECO:0008006" key="4">
    <source>
        <dbReference type="Google" id="ProtNLM"/>
    </source>
</evidence>
<feature type="chain" id="PRO_5012210950" description="VCBS repeat-containing protein" evidence="1">
    <location>
        <begin position="26"/>
        <end position="227"/>
    </location>
</feature>
<gene>
    <name evidence="2" type="ORF">SAMN02745205_01306</name>
</gene>
<dbReference type="AlphaFoldDB" id="A0A1T4LXN8"/>
<evidence type="ECO:0000313" key="2">
    <source>
        <dbReference type="EMBL" id="SJZ59268.1"/>
    </source>
</evidence>
<reference evidence="2 3" key="1">
    <citation type="submission" date="2017-02" db="EMBL/GenBank/DDBJ databases">
        <authorList>
            <person name="Peterson S.W."/>
        </authorList>
    </citation>
    <scope>NUCLEOTIDE SEQUENCE [LARGE SCALE GENOMIC DNA]</scope>
    <source>
        <strain evidence="2 3">ATCC 700135</strain>
    </source>
</reference>
<sequence length="227" mass="25889">MKRKTLLRPLVVGMIATAGTNLMMAQTNKNPQLTKEGRTIEEIVPEGWEEQHVKGDLNKDGIEDIVLVVLPNDPAHIKTREDGFQFNFNPKYLAVYFGSPSGVYKCFKVWDKAIPRREDEYMESNADILITPKGVMDIRISFWASMGTAGTGGTTYRYRFQSGDFYLIGEECSWFNRMSGEGERTSINYLTGQRNVTTGNMIENTGMRTRKERFKKEPLRLLGSFTM</sequence>
<proteinExistence type="predicted"/>
<feature type="signal peptide" evidence="1">
    <location>
        <begin position="1"/>
        <end position="25"/>
    </location>
</feature>